<keyword evidence="2" id="KW-1185">Reference proteome</keyword>
<sequence length="72" mass="8049">MEQELRARLGELSDDARKISEHARQALEHLDRGELKAVSQVIAVMHHKISAVSSDREGVLKLLEEHGVRPGD</sequence>
<dbReference type="Proteomes" id="UP000186096">
    <property type="component" value="Unassembled WGS sequence"/>
</dbReference>
<name>A0A1N7AIS1_9ACTN</name>
<accession>A0A1N7AIS1</accession>
<reference evidence="2" key="1">
    <citation type="submission" date="2017-01" db="EMBL/GenBank/DDBJ databases">
        <authorList>
            <person name="Varghese N."/>
            <person name="Submissions S."/>
        </authorList>
    </citation>
    <scope>NUCLEOTIDE SEQUENCE [LARGE SCALE GENOMIC DNA]</scope>
    <source>
        <strain evidence="2">ATCC 12950</strain>
    </source>
</reference>
<proteinExistence type="predicted"/>
<organism evidence="1 2">
    <name type="scientific">Microbispora rosea</name>
    <dbReference type="NCBI Taxonomy" id="58117"/>
    <lineage>
        <taxon>Bacteria</taxon>
        <taxon>Bacillati</taxon>
        <taxon>Actinomycetota</taxon>
        <taxon>Actinomycetes</taxon>
        <taxon>Streptosporangiales</taxon>
        <taxon>Streptosporangiaceae</taxon>
        <taxon>Microbispora</taxon>
    </lineage>
</organism>
<protein>
    <submittedName>
        <fullName evidence="1">Uncharacterized protein</fullName>
    </submittedName>
</protein>
<evidence type="ECO:0000313" key="1">
    <source>
        <dbReference type="EMBL" id="SIR38992.1"/>
    </source>
</evidence>
<evidence type="ECO:0000313" key="2">
    <source>
        <dbReference type="Proteomes" id="UP000186096"/>
    </source>
</evidence>
<dbReference type="RefSeq" id="WP_143734262.1">
    <property type="nucleotide sequence ID" value="NZ_FTNI01000008.1"/>
</dbReference>
<gene>
    <name evidence="1" type="ORF">SAMN05421833_108217</name>
</gene>
<dbReference type="AlphaFoldDB" id="A0A1N7AIS1"/>
<dbReference type="EMBL" id="FTNI01000008">
    <property type="protein sequence ID" value="SIR38992.1"/>
    <property type="molecule type" value="Genomic_DNA"/>
</dbReference>